<organism evidence="1 2">
    <name type="scientific">Teretinema zuelzerae</name>
    <dbReference type="NCBI Taxonomy" id="156"/>
    <lineage>
        <taxon>Bacteria</taxon>
        <taxon>Pseudomonadati</taxon>
        <taxon>Spirochaetota</taxon>
        <taxon>Spirochaetia</taxon>
        <taxon>Spirochaetales</taxon>
        <taxon>Treponemataceae</taxon>
        <taxon>Teretinema</taxon>
    </lineage>
</organism>
<evidence type="ECO:0000313" key="2">
    <source>
        <dbReference type="Proteomes" id="UP001198163"/>
    </source>
</evidence>
<keyword evidence="2" id="KW-1185">Reference proteome</keyword>
<name>A0AAE3EER8_9SPIR</name>
<gene>
    <name evidence="1" type="ORF">K7J14_00925</name>
</gene>
<dbReference type="SUPFAM" id="SSF102829">
    <property type="entry name" value="Cell division protein ZapA-like"/>
    <property type="match status" value="1"/>
</dbReference>
<accession>A0AAE3EER8</accession>
<protein>
    <submittedName>
        <fullName evidence="1">Cell division protein ZapA</fullName>
    </submittedName>
</protein>
<comment type="caution">
    <text evidence="1">The sequence shown here is derived from an EMBL/GenBank/DDBJ whole genome shotgun (WGS) entry which is preliminary data.</text>
</comment>
<reference evidence="1" key="1">
    <citation type="submission" date="2021-08" db="EMBL/GenBank/DDBJ databases">
        <title>Comparative analyses of Brucepasteria parasyntrophica and Teretinema zuelzerae.</title>
        <authorList>
            <person name="Song Y."/>
            <person name="Brune A."/>
        </authorList>
    </citation>
    <scope>NUCLEOTIDE SEQUENCE</scope>
    <source>
        <strain evidence="1">DSM 1903</strain>
    </source>
</reference>
<dbReference type="RefSeq" id="WP_230752186.1">
    <property type="nucleotide sequence ID" value="NZ_JAINWA010000001.1"/>
</dbReference>
<dbReference type="GO" id="GO:0051301">
    <property type="term" value="P:cell division"/>
    <property type="evidence" value="ECO:0007669"/>
    <property type="project" value="UniProtKB-KW"/>
</dbReference>
<dbReference type="InterPro" id="IPR007838">
    <property type="entry name" value="Cell_div_ZapA-like"/>
</dbReference>
<dbReference type="EMBL" id="JAINWA010000001">
    <property type="protein sequence ID" value="MCD1653270.1"/>
    <property type="molecule type" value="Genomic_DNA"/>
</dbReference>
<evidence type="ECO:0000313" key="1">
    <source>
        <dbReference type="EMBL" id="MCD1653270.1"/>
    </source>
</evidence>
<proteinExistence type="predicted"/>
<dbReference type="Pfam" id="PF05164">
    <property type="entry name" value="ZapA"/>
    <property type="match status" value="1"/>
</dbReference>
<dbReference type="InterPro" id="IPR036192">
    <property type="entry name" value="Cell_div_ZapA-like_sf"/>
</dbReference>
<sequence length="100" mass="11121">MSKGSLQIDLLGTSFSIQADEKPEYLNALYAHYKKIINQIEESSATQNPLKTAIIAGILISDELYKERMKRSLNPSPVDLAEAEKIALSLISRIDQVISE</sequence>
<keyword evidence="1" id="KW-0131">Cell cycle</keyword>
<dbReference type="AlphaFoldDB" id="A0AAE3EER8"/>
<keyword evidence="1" id="KW-0132">Cell division</keyword>
<dbReference type="Proteomes" id="UP001198163">
    <property type="component" value="Unassembled WGS sequence"/>
</dbReference>